<organism evidence="2">
    <name type="scientific">freshwater metagenome</name>
    <dbReference type="NCBI Taxonomy" id="449393"/>
    <lineage>
        <taxon>unclassified sequences</taxon>
        <taxon>metagenomes</taxon>
        <taxon>ecological metagenomes</taxon>
    </lineage>
</organism>
<accession>A0A6J6V2M6</accession>
<feature type="region of interest" description="Disordered" evidence="1">
    <location>
        <begin position="126"/>
        <end position="391"/>
    </location>
</feature>
<dbReference type="AlphaFoldDB" id="A0A6J6V2M6"/>
<feature type="compositionally biased region" description="Polar residues" evidence="1">
    <location>
        <begin position="166"/>
        <end position="184"/>
    </location>
</feature>
<feature type="compositionally biased region" description="Low complexity" evidence="1">
    <location>
        <begin position="128"/>
        <end position="145"/>
    </location>
</feature>
<feature type="compositionally biased region" description="Pro residues" evidence="1">
    <location>
        <begin position="382"/>
        <end position="391"/>
    </location>
</feature>
<feature type="compositionally biased region" description="Polar residues" evidence="1">
    <location>
        <begin position="94"/>
        <end position="103"/>
    </location>
</feature>
<feature type="region of interest" description="Disordered" evidence="1">
    <location>
        <begin position="1"/>
        <end position="106"/>
    </location>
</feature>
<proteinExistence type="predicted"/>
<feature type="compositionally biased region" description="Basic and acidic residues" evidence="1">
    <location>
        <begin position="46"/>
        <end position="61"/>
    </location>
</feature>
<feature type="compositionally biased region" description="Low complexity" evidence="1">
    <location>
        <begin position="314"/>
        <end position="333"/>
    </location>
</feature>
<evidence type="ECO:0000256" key="1">
    <source>
        <dbReference type="SAM" id="MobiDB-lite"/>
    </source>
</evidence>
<dbReference type="EMBL" id="CAEZYQ010000032">
    <property type="protein sequence ID" value="CAB4765465.1"/>
    <property type="molecule type" value="Genomic_DNA"/>
</dbReference>
<gene>
    <name evidence="2" type="ORF">UFOPK2761_03000</name>
</gene>
<name>A0A6J6V2M6_9ZZZZ</name>
<protein>
    <submittedName>
        <fullName evidence="2">Unannotated protein</fullName>
    </submittedName>
</protein>
<sequence>MLRTVAAGSVGMSTTSPPARRNPTAGRGTPRSAAISSASLTTSPSKPRDSRRSPLITERETVAGTSGSRSRTAMWPIITAGRSASTAARKGTRSVRSSCTTGRGCTGSPRWLSTVSDPWPGKCLTTGSTPASRSPRAAATPCRATVPGSEPAEREPITGSRGPAVTSVSGARSTSIPDQASSRPTAAWAARVSAGSPAAPAAMKAGREVTSPRIRSTRPPSWSTASSSGRPAARSSPRAAARRPAAEATFSSKTTSPPRWRSRTSRVGGTVPPVHRATTTCPARSVSDIERAWRAARSSWVREGPHPVARPSRSDAVGAGAPSPSPADGLAADSPRDGSSDPSSPVQPLSRRAPASRTGSSRPGLTRRRGAGPGGAPRSPHPRPAVPTPRW</sequence>
<feature type="compositionally biased region" description="Low complexity" evidence="1">
    <location>
        <begin position="186"/>
        <end position="204"/>
    </location>
</feature>
<reference evidence="2" key="1">
    <citation type="submission" date="2020-05" db="EMBL/GenBank/DDBJ databases">
        <authorList>
            <person name="Chiriac C."/>
            <person name="Salcher M."/>
            <person name="Ghai R."/>
            <person name="Kavagutti S V."/>
        </authorList>
    </citation>
    <scope>NUCLEOTIDE SEQUENCE</scope>
</reference>
<feature type="compositionally biased region" description="Low complexity" evidence="1">
    <location>
        <begin position="32"/>
        <end position="45"/>
    </location>
</feature>
<evidence type="ECO:0000313" key="2">
    <source>
        <dbReference type="EMBL" id="CAB4765465.1"/>
    </source>
</evidence>
<feature type="compositionally biased region" description="Low complexity" evidence="1">
    <location>
        <begin position="225"/>
        <end position="243"/>
    </location>
</feature>